<gene>
    <name evidence="2" type="ORF">MM415A00525_0037</name>
    <name evidence="1" type="ORF">MM415B00946_0017</name>
    <name evidence="3" type="ORF">TM448B00765_0014</name>
</gene>
<accession>A0A6M3KIW1</accession>
<evidence type="ECO:0000313" key="3">
    <source>
        <dbReference type="EMBL" id="QJH96542.1"/>
    </source>
</evidence>
<reference evidence="2" key="1">
    <citation type="submission" date="2020-03" db="EMBL/GenBank/DDBJ databases">
        <title>The deep terrestrial virosphere.</title>
        <authorList>
            <person name="Holmfeldt K."/>
            <person name="Nilsson E."/>
            <person name="Simone D."/>
            <person name="Lopez-Fernandez M."/>
            <person name="Wu X."/>
            <person name="de Brujin I."/>
            <person name="Lundin D."/>
            <person name="Andersson A."/>
            <person name="Bertilsson S."/>
            <person name="Dopson M."/>
        </authorList>
    </citation>
    <scope>NUCLEOTIDE SEQUENCE</scope>
    <source>
        <strain evidence="2">MM415A00525</strain>
        <strain evidence="1">MM415B00946</strain>
        <strain evidence="3">TM448B00765</strain>
    </source>
</reference>
<dbReference type="EMBL" id="MT144655">
    <property type="protein sequence ID" value="QJH96542.1"/>
    <property type="molecule type" value="Genomic_DNA"/>
</dbReference>
<dbReference type="AlphaFoldDB" id="A0A6M3KIW1"/>
<protein>
    <submittedName>
        <fullName evidence="2">Uncharacterized protein</fullName>
    </submittedName>
</protein>
<dbReference type="EMBL" id="MT141441">
    <property type="protein sequence ID" value="QJA61424.1"/>
    <property type="molecule type" value="Genomic_DNA"/>
</dbReference>
<sequence length="56" mass="6674">MKKPLSSTRRVLTKLDREFIKYLYSKGLTMRFIAKMYLANHPQISRTIKESDYAFS</sequence>
<name>A0A6M3KIW1_9ZZZZ</name>
<evidence type="ECO:0000313" key="2">
    <source>
        <dbReference type="EMBL" id="QJA81534.1"/>
    </source>
</evidence>
<proteinExistence type="predicted"/>
<organism evidence="2">
    <name type="scientific">viral metagenome</name>
    <dbReference type="NCBI Taxonomy" id="1070528"/>
    <lineage>
        <taxon>unclassified sequences</taxon>
        <taxon>metagenomes</taxon>
        <taxon>organismal metagenomes</taxon>
    </lineage>
</organism>
<evidence type="ECO:0000313" key="1">
    <source>
        <dbReference type="EMBL" id="QJA61424.1"/>
    </source>
</evidence>
<dbReference type="EMBL" id="MT142462">
    <property type="protein sequence ID" value="QJA81534.1"/>
    <property type="molecule type" value="Genomic_DNA"/>
</dbReference>